<dbReference type="GO" id="GO:0009898">
    <property type="term" value="C:cytoplasmic side of plasma membrane"/>
    <property type="evidence" value="ECO:0007669"/>
    <property type="project" value="UniProtKB-UniRule"/>
</dbReference>
<dbReference type="GO" id="GO:0032153">
    <property type="term" value="C:cell division site"/>
    <property type="evidence" value="ECO:0007669"/>
    <property type="project" value="UniProtKB-UniRule"/>
</dbReference>
<dbReference type="AlphaFoldDB" id="A0A2H0U8B3"/>
<keyword evidence="3 5" id="KW-0472">Membrane</keyword>
<comment type="caution">
    <text evidence="7">The sequence shown here is derived from an EMBL/GenBank/DDBJ whole genome shotgun (WGS) entry which is preliminary data.</text>
</comment>
<gene>
    <name evidence="5 7" type="primary">ftsA</name>
    <name evidence="7" type="ORF">COU20_01240</name>
</gene>
<keyword evidence="1 5" id="KW-1003">Cell membrane</keyword>
<dbReference type="Pfam" id="PF02491">
    <property type="entry name" value="SHS2_FTSA"/>
    <property type="match status" value="1"/>
</dbReference>
<dbReference type="GO" id="GO:0043093">
    <property type="term" value="P:FtsZ-dependent cytokinesis"/>
    <property type="evidence" value="ECO:0007669"/>
    <property type="project" value="UniProtKB-UniRule"/>
</dbReference>
<evidence type="ECO:0000256" key="5">
    <source>
        <dbReference type="HAMAP-Rule" id="MF_02033"/>
    </source>
</evidence>
<reference evidence="8" key="1">
    <citation type="submission" date="2017-09" db="EMBL/GenBank/DDBJ databases">
        <title>Depth-based differentiation of microbial function through sediment-hosted aquifers and enrichment of novel symbionts in the deep terrestrial subsurface.</title>
        <authorList>
            <person name="Probst A.J."/>
            <person name="Ladd B."/>
            <person name="Jarett J.K."/>
            <person name="Geller-Mcgrath D.E."/>
            <person name="Sieber C.M.K."/>
            <person name="Emerson J.B."/>
            <person name="Anantharaman K."/>
            <person name="Thomas B.C."/>
            <person name="Malmstrom R."/>
            <person name="Stieglmeier M."/>
            <person name="Klingl A."/>
            <person name="Woyke T."/>
            <person name="Ryan C.M."/>
            <person name="Banfield J.F."/>
        </authorList>
    </citation>
    <scope>NUCLEOTIDE SEQUENCE [LARGE SCALE GENOMIC DNA]</scope>
</reference>
<dbReference type="InterPro" id="IPR020823">
    <property type="entry name" value="Cell_div_FtsA"/>
</dbReference>
<comment type="function">
    <text evidence="5">Cell division protein that is involved in the assembly of the Z ring. May serve as a membrane anchor for the Z ring.</text>
</comment>
<dbReference type="Gene3D" id="3.30.420.40">
    <property type="match status" value="3"/>
</dbReference>
<evidence type="ECO:0000259" key="6">
    <source>
        <dbReference type="SMART" id="SM00842"/>
    </source>
</evidence>
<proteinExistence type="inferred from homology"/>
<dbReference type="Proteomes" id="UP000231379">
    <property type="component" value="Unassembled WGS sequence"/>
</dbReference>
<accession>A0A2H0U8B3</accession>
<dbReference type="Pfam" id="PF14450">
    <property type="entry name" value="FtsA"/>
    <property type="match status" value="1"/>
</dbReference>
<comment type="similarity">
    <text evidence="5">Belongs to the FtsA/MreB family.</text>
</comment>
<keyword evidence="4 5" id="KW-0131">Cell cycle</keyword>
<dbReference type="SMART" id="SM00842">
    <property type="entry name" value="FtsA"/>
    <property type="match status" value="1"/>
</dbReference>
<dbReference type="InterPro" id="IPR043129">
    <property type="entry name" value="ATPase_NBD"/>
</dbReference>
<sequence>MGCMRSVFTGIDIGSHQVKVVIASAPENAEGPMQILGTGSAPSRGVRHGYVVDPKEAAKSIREAVARAAHASGTRVKSAYVSIGGVSLEECAATGDITLTASGGYVEQRDVLRALDDSRKKVAQKLVNRTIIHTIPLAYRIDGTLIHGRPLGLQGTRLSVDALLITVLSQHHDDLIEAIEGAGIEVEEMLAAPFAAAAVSLTKAQRLAGAVLANIGSETVSIIVYDDDQPVSLKVLPHGSADITNAIALSFQLPLSEAEQLKHGAVTGSDIPARKLSAVVSARLKDTFSQINAYLKSIGRQRLLPAGITLTGGGSGVPEAATIARETLKLPAQVGFLGSQPRLGSLDATWAVAYGLCRAAYIDEGAAASRTIGEVLQGAGRSISGFFRSLLP</sequence>
<organism evidence="7 8">
    <name type="scientific">Candidatus Kaiserbacteria bacterium CG10_big_fil_rev_8_21_14_0_10_59_10</name>
    <dbReference type="NCBI Taxonomy" id="1974612"/>
    <lineage>
        <taxon>Bacteria</taxon>
        <taxon>Candidatus Kaiseribacteriota</taxon>
    </lineage>
</organism>
<name>A0A2H0U8B3_9BACT</name>
<keyword evidence="2 5" id="KW-0132">Cell division</keyword>
<dbReference type="PANTHER" id="PTHR32432:SF4">
    <property type="entry name" value="CELL DIVISION PROTEIN FTSA"/>
    <property type="match status" value="1"/>
</dbReference>
<dbReference type="PIRSF" id="PIRSF003101">
    <property type="entry name" value="FtsA"/>
    <property type="match status" value="1"/>
</dbReference>
<comment type="subcellular location">
    <subcellularLocation>
        <location evidence="5">Cell membrane</location>
        <topology evidence="5">Peripheral membrane protein</topology>
        <orientation evidence="5">Cytoplasmic side</orientation>
    </subcellularLocation>
    <text evidence="5">Localizes to the Z ring in an FtsZ-dependent manner. Targeted to the membrane through a conserved C-terminal amphipathic helix.</text>
</comment>
<evidence type="ECO:0000313" key="7">
    <source>
        <dbReference type="EMBL" id="PIR82649.1"/>
    </source>
</evidence>
<dbReference type="HAMAP" id="MF_02033">
    <property type="entry name" value="FtsA"/>
    <property type="match status" value="1"/>
</dbReference>
<protein>
    <recommendedName>
        <fullName evidence="5">Cell division protein FtsA</fullName>
    </recommendedName>
</protein>
<evidence type="ECO:0000256" key="3">
    <source>
        <dbReference type="ARBA" id="ARBA00023136"/>
    </source>
</evidence>
<dbReference type="InterPro" id="IPR050696">
    <property type="entry name" value="FtsA/MreB"/>
</dbReference>
<dbReference type="EMBL" id="PFBM01000009">
    <property type="protein sequence ID" value="PIR82649.1"/>
    <property type="molecule type" value="Genomic_DNA"/>
</dbReference>
<evidence type="ECO:0000256" key="4">
    <source>
        <dbReference type="ARBA" id="ARBA00023306"/>
    </source>
</evidence>
<dbReference type="InterPro" id="IPR003494">
    <property type="entry name" value="SHS2_FtsA"/>
</dbReference>
<evidence type="ECO:0000313" key="8">
    <source>
        <dbReference type="Proteomes" id="UP000231379"/>
    </source>
</evidence>
<dbReference type="PANTHER" id="PTHR32432">
    <property type="entry name" value="CELL DIVISION PROTEIN FTSA-RELATED"/>
    <property type="match status" value="1"/>
</dbReference>
<dbReference type="SUPFAM" id="SSF53067">
    <property type="entry name" value="Actin-like ATPase domain"/>
    <property type="match status" value="2"/>
</dbReference>
<comment type="subunit">
    <text evidence="5">Self-interacts. Interacts with FtsZ.</text>
</comment>
<evidence type="ECO:0000256" key="2">
    <source>
        <dbReference type="ARBA" id="ARBA00022618"/>
    </source>
</evidence>
<dbReference type="NCBIfam" id="TIGR01174">
    <property type="entry name" value="ftsA"/>
    <property type="match status" value="1"/>
</dbReference>
<evidence type="ECO:0000256" key="1">
    <source>
        <dbReference type="ARBA" id="ARBA00022475"/>
    </source>
</evidence>
<feature type="domain" description="SHS2" evidence="6">
    <location>
        <begin position="8"/>
        <end position="200"/>
    </location>
</feature>